<reference evidence="3" key="1">
    <citation type="submission" date="2020-11" db="EMBL/GenBank/DDBJ databases">
        <authorList>
            <consortium name="DOE Joint Genome Institute"/>
            <person name="Ahrendt S."/>
            <person name="Riley R."/>
            <person name="Andreopoulos W."/>
            <person name="Labutti K."/>
            <person name="Pangilinan J."/>
            <person name="Ruiz-Duenas F.J."/>
            <person name="Barrasa J.M."/>
            <person name="Sanchez-Garcia M."/>
            <person name="Camarero S."/>
            <person name="Miyauchi S."/>
            <person name="Serrano A."/>
            <person name="Linde D."/>
            <person name="Babiker R."/>
            <person name="Drula E."/>
            <person name="Ayuso-Fernandez I."/>
            <person name="Pacheco R."/>
            <person name="Padilla G."/>
            <person name="Ferreira P."/>
            <person name="Barriuso J."/>
            <person name="Kellner H."/>
            <person name="Castanera R."/>
            <person name="Alfaro M."/>
            <person name="Ramirez L."/>
            <person name="Pisabarro A.G."/>
            <person name="Kuo A."/>
            <person name="Tritt A."/>
            <person name="Lipzen A."/>
            <person name="He G."/>
            <person name="Yan M."/>
            <person name="Ng V."/>
            <person name="Cullen D."/>
            <person name="Martin F."/>
            <person name="Rosso M.-N."/>
            <person name="Henrissat B."/>
            <person name="Hibbett D."/>
            <person name="Martinez A.T."/>
            <person name="Grigoriev I.V."/>
        </authorList>
    </citation>
    <scope>NUCLEOTIDE SEQUENCE</scope>
    <source>
        <strain evidence="3">ATCC 90797</strain>
    </source>
</reference>
<evidence type="ECO:0000259" key="1">
    <source>
        <dbReference type="Pfam" id="PF01408"/>
    </source>
</evidence>
<accession>A0A9P6A5E7</accession>
<dbReference type="OrthoDB" id="64915at2759"/>
<name>A0A9P6A5E7_PLEER</name>
<dbReference type="AlphaFoldDB" id="A0A9P6A5E7"/>
<feature type="domain" description="Gfo/Idh/MocA-like oxidoreductase N-terminal" evidence="1">
    <location>
        <begin position="31"/>
        <end position="100"/>
    </location>
</feature>
<protein>
    <submittedName>
        <fullName evidence="3">Uncharacterized protein</fullName>
    </submittedName>
</protein>
<dbReference type="InterPro" id="IPR000683">
    <property type="entry name" value="Gfo/Idh/MocA-like_OxRdtase_N"/>
</dbReference>
<gene>
    <name evidence="3" type="ORF">BDN71DRAFT_1428056</name>
</gene>
<organism evidence="3 4">
    <name type="scientific">Pleurotus eryngii</name>
    <name type="common">Boletus of the steppes</name>
    <dbReference type="NCBI Taxonomy" id="5323"/>
    <lineage>
        <taxon>Eukaryota</taxon>
        <taxon>Fungi</taxon>
        <taxon>Dikarya</taxon>
        <taxon>Basidiomycota</taxon>
        <taxon>Agaricomycotina</taxon>
        <taxon>Agaricomycetes</taxon>
        <taxon>Agaricomycetidae</taxon>
        <taxon>Agaricales</taxon>
        <taxon>Pleurotineae</taxon>
        <taxon>Pleurotaceae</taxon>
        <taxon>Pleurotus</taxon>
    </lineage>
</organism>
<dbReference type="InterPro" id="IPR055080">
    <property type="entry name" value="Gal80p-like_C"/>
</dbReference>
<keyword evidence="4" id="KW-1185">Reference proteome</keyword>
<dbReference type="Gene3D" id="3.30.360.10">
    <property type="entry name" value="Dihydrodipicolinate Reductase, domain 2"/>
    <property type="match status" value="1"/>
</dbReference>
<dbReference type="Pfam" id="PF22685">
    <property type="entry name" value="Gal80p_C-like"/>
    <property type="match status" value="1"/>
</dbReference>
<sequence length="234" mass="26412">MLEGLDTNINLPLCCNFGINVTSYNQVVFSSSIKHTHSPDGIKELVFDSKVDLVVVLVKAPLHRIPILAAIGAGKDMFAEWPVAMSLEQMEEIEKLRKSSNSLGLLPPMWDDRQSSIKFIVPWKLQYWGPVVMENRVYIHKPNSGISLLEIMVQVGHQLNMFMHILGDFKSVSAMLVTMYPTATVLPSLLPKNDKVPQTLQVVGWLEYVKKWRGEVKKGKGKFVRIAEAVKNRK</sequence>
<comment type="caution">
    <text evidence="3">The sequence shown here is derived from an EMBL/GenBank/DDBJ whole genome shotgun (WGS) entry which is preliminary data.</text>
</comment>
<evidence type="ECO:0000313" key="3">
    <source>
        <dbReference type="EMBL" id="KAF9499303.1"/>
    </source>
</evidence>
<evidence type="ECO:0000259" key="2">
    <source>
        <dbReference type="Pfam" id="PF22685"/>
    </source>
</evidence>
<dbReference type="EMBL" id="MU154532">
    <property type="protein sequence ID" value="KAF9499303.1"/>
    <property type="molecule type" value="Genomic_DNA"/>
</dbReference>
<dbReference type="SUPFAM" id="SSF51735">
    <property type="entry name" value="NAD(P)-binding Rossmann-fold domains"/>
    <property type="match status" value="1"/>
</dbReference>
<feature type="domain" description="Gal80p-like C-terminal" evidence="2">
    <location>
        <begin position="127"/>
        <end position="199"/>
    </location>
</feature>
<evidence type="ECO:0000313" key="4">
    <source>
        <dbReference type="Proteomes" id="UP000807025"/>
    </source>
</evidence>
<proteinExistence type="predicted"/>
<dbReference type="InterPro" id="IPR036291">
    <property type="entry name" value="NAD(P)-bd_dom_sf"/>
</dbReference>
<dbReference type="Gene3D" id="3.40.50.720">
    <property type="entry name" value="NAD(P)-binding Rossmann-like Domain"/>
    <property type="match status" value="1"/>
</dbReference>
<dbReference type="GO" id="GO:0000166">
    <property type="term" value="F:nucleotide binding"/>
    <property type="evidence" value="ECO:0007669"/>
    <property type="project" value="InterPro"/>
</dbReference>
<dbReference type="Pfam" id="PF01408">
    <property type="entry name" value="GFO_IDH_MocA"/>
    <property type="match status" value="1"/>
</dbReference>
<dbReference type="Proteomes" id="UP000807025">
    <property type="component" value="Unassembled WGS sequence"/>
</dbReference>